<protein>
    <recommendedName>
        <fullName evidence="11">fructokinase</fullName>
        <ecNumber evidence="11">2.7.1.4</ecNumber>
    </recommendedName>
</protein>
<evidence type="ECO:0000256" key="6">
    <source>
        <dbReference type="ARBA" id="ARBA00022777"/>
    </source>
</evidence>
<evidence type="ECO:0000256" key="2">
    <source>
        <dbReference type="ARBA" id="ARBA00006479"/>
    </source>
</evidence>
<dbReference type="InterPro" id="IPR049874">
    <property type="entry name" value="ROK_cs"/>
</dbReference>
<dbReference type="RefSeq" id="WP_217747860.1">
    <property type="nucleotide sequence ID" value="NZ_JAHOEB010000048.1"/>
</dbReference>
<evidence type="ECO:0000256" key="3">
    <source>
        <dbReference type="ARBA" id="ARBA00022679"/>
    </source>
</evidence>
<dbReference type="GO" id="GO:0005524">
    <property type="term" value="F:ATP binding"/>
    <property type="evidence" value="ECO:0007669"/>
    <property type="project" value="UniProtKB-KW"/>
</dbReference>
<evidence type="ECO:0000313" key="16">
    <source>
        <dbReference type="Proteomes" id="UP001197492"/>
    </source>
</evidence>
<reference evidence="13 16" key="1">
    <citation type="submission" date="2021-06" db="EMBL/GenBank/DDBJ databases">
        <title>Collection of gut derived symbiotic bacterial strains cultured from healthy donors.</title>
        <authorList>
            <person name="Lin H."/>
            <person name="Littmann E."/>
            <person name="Pamer E.G."/>
        </authorList>
    </citation>
    <scope>NUCLEOTIDE SEQUENCE</scope>
    <source>
        <strain evidence="14 16">MSK.21.70</strain>
        <strain evidence="13">MSK.21.82</strain>
    </source>
</reference>
<keyword evidence="6" id="KW-0418">Kinase</keyword>
<accession>A0AAW4MV39</accession>
<comment type="caution">
    <text evidence="13">The sequence shown here is derived from an EMBL/GenBank/DDBJ whole genome shotgun (WGS) entry which is preliminary data.</text>
</comment>
<dbReference type="Proteomes" id="UP001196408">
    <property type="component" value="Unassembled WGS sequence"/>
</dbReference>
<dbReference type="Pfam" id="PF00480">
    <property type="entry name" value="ROK"/>
    <property type="match status" value="1"/>
</dbReference>
<evidence type="ECO:0000256" key="4">
    <source>
        <dbReference type="ARBA" id="ARBA00022723"/>
    </source>
</evidence>
<name>A0AAW4MV39_9FIRM</name>
<keyword evidence="7" id="KW-0862">Zinc</keyword>
<evidence type="ECO:0000256" key="9">
    <source>
        <dbReference type="ARBA" id="ARBA00022842"/>
    </source>
</evidence>
<comment type="cofactor">
    <cofactor evidence="1">
        <name>Mg(2+)</name>
        <dbReference type="ChEBI" id="CHEBI:18420"/>
    </cofactor>
</comment>
<evidence type="ECO:0000256" key="10">
    <source>
        <dbReference type="ARBA" id="ARBA00023277"/>
    </source>
</evidence>
<evidence type="ECO:0000256" key="12">
    <source>
        <dbReference type="ARBA" id="ARBA00048451"/>
    </source>
</evidence>
<dbReference type="PANTHER" id="PTHR42742:SF3">
    <property type="entry name" value="FRUCTOKINASE"/>
    <property type="match status" value="1"/>
</dbReference>
<dbReference type="PANTHER" id="PTHR42742">
    <property type="entry name" value="TRANSCRIPTIONAL REPRESSOR MPRA"/>
    <property type="match status" value="1"/>
</dbReference>
<comment type="catalytic activity">
    <reaction evidence="12">
        <text>D-fructose + ATP = D-fructose 6-phosphate + ADP + H(+)</text>
        <dbReference type="Rhea" id="RHEA:16125"/>
        <dbReference type="ChEBI" id="CHEBI:15378"/>
        <dbReference type="ChEBI" id="CHEBI:30616"/>
        <dbReference type="ChEBI" id="CHEBI:37721"/>
        <dbReference type="ChEBI" id="CHEBI:61527"/>
        <dbReference type="ChEBI" id="CHEBI:456216"/>
        <dbReference type="EC" id="2.7.1.4"/>
    </reaction>
</comment>
<gene>
    <name evidence="13" type="ORF">KSV97_07620</name>
    <name evidence="14" type="ORF">KSW06_07495</name>
</gene>
<dbReference type="PROSITE" id="PS01125">
    <property type="entry name" value="ROK"/>
    <property type="match status" value="1"/>
</dbReference>
<dbReference type="EC" id="2.7.1.4" evidence="11"/>
<evidence type="ECO:0000313" key="14">
    <source>
        <dbReference type="EMBL" id="MBV3393095.1"/>
    </source>
</evidence>
<keyword evidence="3" id="KW-0808">Transferase</keyword>
<dbReference type="CDD" id="cd24067">
    <property type="entry name" value="ASKHA_NBD_ROK_BsFRK-like"/>
    <property type="match status" value="1"/>
</dbReference>
<dbReference type="FunFam" id="3.30.420.40:FF:000136">
    <property type="entry name" value="Putative fructokinase"/>
    <property type="match status" value="1"/>
</dbReference>
<keyword evidence="10" id="KW-0119">Carbohydrate metabolism</keyword>
<keyword evidence="5" id="KW-0547">Nucleotide-binding</keyword>
<keyword evidence="8" id="KW-0067">ATP-binding</keyword>
<dbReference type="InterPro" id="IPR051804">
    <property type="entry name" value="Carb_Metab_Reg_Kinase/Isom"/>
</dbReference>
<dbReference type="FunFam" id="3.30.420.40:FF:000153">
    <property type="entry name" value="Putative fructokinase"/>
    <property type="match status" value="1"/>
</dbReference>
<dbReference type="AlphaFoldDB" id="A0AAW4MV39"/>
<evidence type="ECO:0000313" key="15">
    <source>
        <dbReference type="Proteomes" id="UP001196408"/>
    </source>
</evidence>
<organism evidence="13 15">
    <name type="scientific">Catenibacterium mitsuokai</name>
    <dbReference type="NCBI Taxonomy" id="100886"/>
    <lineage>
        <taxon>Bacteria</taxon>
        <taxon>Bacillati</taxon>
        <taxon>Bacillota</taxon>
        <taxon>Erysipelotrichia</taxon>
        <taxon>Erysipelotrichales</taxon>
        <taxon>Coprobacillaceae</taxon>
        <taxon>Catenibacterium</taxon>
    </lineage>
</organism>
<dbReference type="GO" id="GO:0008865">
    <property type="term" value="F:fructokinase activity"/>
    <property type="evidence" value="ECO:0007669"/>
    <property type="project" value="UniProtKB-EC"/>
</dbReference>
<evidence type="ECO:0000256" key="8">
    <source>
        <dbReference type="ARBA" id="ARBA00022840"/>
    </source>
</evidence>
<dbReference type="EMBL" id="JAHOEL010000046">
    <property type="protein sequence ID" value="MBV3393095.1"/>
    <property type="molecule type" value="Genomic_DNA"/>
</dbReference>
<evidence type="ECO:0000256" key="7">
    <source>
        <dbReference type="ARBA" id="ARBA00022833"/>
    </source>
</evidence>
<keyword evidence="4" id="KW-0479">Metal-binding</keyword>
<evidence type="ECO:0000256" key="1">
    <source>
        <dbReference type="ARBA" id="ARBA00001946"/>
    </source>
</evidence>
<dbReference type="InterPro" id="IPR000600">
    <property type="entry name" value="ROK"/>
</dbReference>
<keyword evidence="16" id="KW-1185">Reference proteome</keyword>
<dbReference type="EMBL" id="JAHOEF010000048">
    <property type="protein sequence ID" value="MBV3383085.1"/>
    <property type="molecule type" value="Genomic_DNA"/>
</dbReference>
<comment type="similarity">
    <text evidence="2">Belongs to the ROK (NagC/XylR) family.</text>
</comment>
<evidence type="ECO:0000256" key="5">
    <source>
        <dbReference type="ARBA" id="ARBA00022741"/>
    </source>
</evidence>
<dbReference type="GO" id="GO:0046872">
    <property type="term" value="F:metal ion binding"/>
    <property type="evidence" value="ECO:0007669"/>
    <property type="project" value="UniProtKB-KW"/>
</dbReference>
<proteinExistence type="inferred from homology"/>
<dbReference type="Proteomes" id="UP001197492">
    <property type="component" value="Unassembled WGS sequence"/>
</dbReference>
<evidence type="ECO:0000313" key="13">
    <source>
        <dbReference type="EMBL" id="MBV3383085.1"/>
    </source>
</evidence>
<evidence type="ECO:0000256" key="11">
    <source>
        <dbReference type="ARBA" id="ARBA00038887"/>
    </source>
</evidence>
<keyword evidence="9" id="KW-0460">Magnesium</keyword>
<sequence length="294" mass="31632">MKLGTIEGGGTKFVVGVGDENGNIFERESFPTTTPEETMKKTIEFFKDKGVEAIGFGSFGPIDPDKTSPTYGSVTTTPKPGWSNHNVVKDLEEAFPGVPVGFDTDVNSACLGEVEFGAAKGLNSALYLTIGTGVGGGAVVEGNLVHGLLHPEMGHMKLITRPEDTYKGKCPYHGTCFEGLAAGPAIEERWGKSAKELPVDHPAWDLEAYYIAQALCIYILTISPKKIILGGGVMHQKQLFPMIHKYVQEMLNGYIAKEEITTDKIKDYIVYPGLADNAGFCGGLALAKQALKNK</sequence>